<feature type="domain" description="CAAX prenyl protease 2/Lysostaphin resistance protein A-like" evidence="2">
    <location>
        <begin position="134"/>
        <end position="233"/>
    </location>
</feature>
<evidence type="ECO:0000256" key="1">
    <source>
        <dbReference type="SAM" id="Phobius"/>
    </source>
</evidence>
<keyword evidence="1" id="KW-0812">Transmembrane</keyword>
<evidence type="ECO:0000259" key="2">
    <source>
        <dbReference type="Pfam" id="PF02517"/>
    </source>
</evidence>
<feature type="transmembrane region" description="Helical" evidence="1">
    <location>
        <begin position="12"/>
        <end position="36"/>
    </location>
</feature>
<evidence type="ECO:0000313" key="3">
    <source>
        <dbReference type="EMBL" id="PJR04532.1"/>
    </source>
</evidence>
<feature type="transmembrane region" description="Helical" evidence="1">
    <location>
        <begin position="228"/>
        <end position="247"/>
    </location>
</feature>
<organism evidence="3 4">
    <name type="scientific">Avrilella dinanensis</name>
    <dbReference type="NCBI Taxonomy" id="2008672"/>
    <lineage>
        <taxon>Bacteria</taxon>
        <taxon>Pseudomonadati</taxon>
        <taxon>Bacteroidota</taxon>
        <taxon>Flavobacteriia</taxon>
        <taxon>Flavobacteriales</taxon>
        <taxon>Flavobacteriaceae</taxon>
        <taxon>Avrilella</taxon>
    </lineage>
</organism>
<dbReference type="PANTHER" id="PTHR39430:SF1">
    <property type="entry name" value="PROTEASE"/>
    <property type="match status" value="1"/>
</dbReference>
<feature type="transmembrane region" description="Helical" evidence="1">
    <location>
        <begin position="127"/>
        <end position="147"/>
    </location>
</feature>
<dbReference type="GO" id="GO:0006508">
    <property type="term" value="P:proteolysis"/>
    <property type="evidence" value="ECO:0007669"/>
    <property type="project" value="UniProtKB-KW"/>
</dbReference>
<feature type="transmembrane region" description="Helical" evidence="1">
    <location>
        <begin position="99"/>
        <end position="121"/>
    </location>
</feature>
<dbReference type="GO" id="GO:0004175">
    <property type="term" value="F:endopeptidase activity"/>
    <property type="evidence" value="ECO:0007669"/>
    <property type="project" value="UniProtKB-ARBA"/>
</dbReference>
<sequence length="296" mass="33746">MYIEQIKGNGKSWLIYLPFSLAFLGFMTLNIIYTFASGTDPDDMIQMLINQFGKTPTFIMLVLPLSILFFVLLGWVKLVHGQSIRSLTTARKKVDWRRIFFSFFVWTFFLIISTLVSYWLYPEEYELTFRPIPFLILAICSLLLVPLQTSFEEYFFRGYLMQGIGLAAGNRWVPLVVTSVLFGLMHAGNPEIISAGPMIMIHYIGIGFFLGIATLMDDGLELSLGFHAANNLIISLLITSSGVAFQTDAIFTYHSETPASITEMVISLLVIYPLMLFIFSKKYGWKNWKKQLAKKI</sequence>
<feature type="transmembrane region" description="Helical" evidence="1">
    <location>
        <begin position="56"/>
        <end position="78"/>
    </location>
</feature>
<feature type="transmembrane region" description="Helical" evidence="1">
    <location>
        <begin position="259"/>
        <end position="279"/>
    </location>
</feature>
<accession>A0A2M9R6N3</accession>
<reference evidence="3 4" key="1">
    <citation type="submission" date="2017-06" db="EMBL/GenBank/DDBJ databases">
        <title>Description of Avrilella dinanensis gen. nov. sp. nov.</title>
        <authorList>
            <person name="Leyer C."/>
            <person name="Sassi M."/>
            <person name="Minet J."/>
            <person name="Kayal S."/>
            <person name="Cattoir V."/>
        </authorList>
    </citation>
    <scope>NUCLEOTIDE SEQUENCE [LARGE SCALE GENOMIC DNA]</scope>
    <source>
        <strain evidence="3 4">UR159</strain>
    </source>
</reference>
<keyword evidence="1" id="KW-1133">Transmembrane helix</keyword>
<dbReference type="AlphaFoldDB" id="A0A2M9R6N3"/>
<evidence type="ECO:0000313" key="4">
    <source>
        <dbReference type="Proteomes" id="UP000231960"/>
    </source>
</evidence>
<protein>
    <submittedName>
        <fullName evidence="3">CPBP family intramembrane metalloprotease domain-containing protein</fullName>
    </submittedName>
</protein>
<feature type="transmembrane region" description="Helical" evidence="1">
    <location>
        <begin position="159"/>
        <end position="186"/>
    </location>
</feature>
<dbReference type="Proteomes" id="UP000231960">
    <property type="component" value="Unassembled WGS sequence"/>
</dbReference>
<feature type="transmembrane region" description="Helical" evidence="1">
    <location>
        <begin position="192"/>
        <end position="216"/>
    </location>
</feature>
<dbReference type="OrthoDB" id="2806188at2"/>
<keyword evidence="3" id="KW-0645">Protease</keyword>
<proteinExistence type="predicted"/>
<keyword evidence="4" id="KW-1185">Reference proteome</keyword>
<gene>
    <name evidence="3" type="ORF">CDL10_08240</name>
</gene>
<dbReference type="GO" id="GO:0008237">
    <property type="term" value="F:metallopeptidase activity"/>
    <property type="evidence" value="ECO:0007669"/>
    <property type="project" value="UniProtKB-KW"/>
</dbReference>
<dbReference type="Pfam" id="PF02517">
    <property type="entry name" value="Rce1-like"/>
    <property type="match status" value="1"/>
</dbReference>
<dbReference type="GO" id="GO:0080120">
    <property type="term" value="P:CAAX-box protein maturation"/>
    <property type="evidence" value="ECO:0007669"/>
    <property type="project" value="UniProtKB-ARBA"/>
</dbReference>
<dbReference type="InterPro" id="IPR003675">
    <property type="entry name" value="Rce1/LyrA-like_dom"/>
</dbReference>
<keyword evidence="3" id="KW-0482">Metalloprotease</keyword>
<keyword evidence="1" id="KW-0472">Membrane</keyword>
<keyword evidence="3" id="KW-0378">Hydrolase</keyword>
<dbReference type="RefSeq" id="WP_100678091.1">
    <property type="nucleotide sequence ID" value="NZ_NIPO01000001.1"/>
</dbReference>
<dbReference type="PANTHER" id="PTHR39430">
    <property type="entry name" value="MEMBRANE-ASSOCIATED PROTEASE-RELATED"/>
    <property type="match status" value="1"/>
</dbReference>
<comment type="caution">
    <text evidence="3">The sequence shown here is derived from an EMBL/GenBank/DDBJ whole genome shotgun (WGS) entry which is preliminary data.</text>
</comment>
<name>A0A2M9R6N3_9FLAO</name>
<dbReference type="EMBL" id="NIPO01000001">
    <property type="protein sequence ID" value="PJR04532.1"/>
    <property type="molecule type" value="Genomic_DNA"/>
</dbReference>